<evidence type="ECO:0000313" key="4">
    <source>
        <dbReference type="Proteomes" id="UP000694403"/>
    </source>
</evidence>
<dbReference type="Pfam" id="PF11838">
    <property type="entry name" value="ERAP1_C"/>
    <property type="match status" value="1"/>
</dbReference>
<sequence>MACARDLLSGARYLEYSLDPTKIRKQDAVSTINSIASNVVGQSLAWDFIRGNWKTLFTQAPRYRGAVLPPRSLSGPLSRQLEQFKADNADVGFGSGTRALEQALEKTKANIKWVAENKQTVLTWFETANS</sequence>
<dbReference type="GO" id="GO:0005886">
    <property type="term" value="C:plasma membrane"/>
    <property type="evidence" value="ECO:0007669"/>
    <property type="project" value="TreeGrafter"/>
</dbReference>
<accession>A0A8C3SNQ3</accession>
<name>A0A8C3SNQ3_CHESE</name>
<dbReference type="GO" id="GO:0006508">
    <property type="term" value="P:proteolysis"/>
    <property type="evidence" value="ECO:0007669"/>
    <property type="project" value="TreeGrafter"/>
</dbReference>
<evidence type="ECO:0000313" key="3">
    <source>
        <dbReference type="Ensembl" id="ENSCSRP00000016774.1"/>
    </source>
</evidence>
<dbReference type="GO" id="GO:0005615">
    <property type="term" value="C:extracellular space"/>
    <property type="evidence" value="ECO:0007669"/>
    <property type="project" value="TreeGrafter"/>
</dbReference>
<dbReference type="Gene3D" id="1.25.50.20">
    <property type="match status" value="1"/>
</dbReference>
<dbReference type="PANTHER" id="PTHR11533:SF172">
    <property type="entry name" value="AMINOPEPTIDASE N"/>
    <property type="match status" value="1"/>
</dbReference>
<keyword evidence="4" id="KW-1185">Reference proteome</keyword>
<dbReference type="AlphaFoldDB" id="A0A8C3SNQ3"/>
<dbReference type="InterPro" id="IPR024571">
    <property type="entry name" value="ERAP1-like_C_dom"/>
</dbReference>
<dbReference type="GO" id="GO:0042277">
    <property type="term" value="F:peptide binding"/>
    <property type="evidence" value="ECO:0007669"/>
    <property type="project" value="TreeGrafter"/>
</dbReference>
<organism evidence="3 4">
    <name type="scientific">Chelydra serpentina</name>
    <name type="common">Snapping turtle</name>
    <name type="synonym">Testudo serpentina</name>
    <dbReference type="NCBI Taxonomy" id="8475"/>
    <lineage>
        <taxon>Eukaryota</taxon>
        <taxon>Metazoa</taxon>
        <taxon>Chordata</taxon>
        <taxon>Craniata</taxon>
        <taxon>Vertebrata</taxon>
        <taxon>Euteleostomi</taxon>
        <taxon>Archelosauria</taxon>
        <taxon>Testudinata</taxon>
        <taxon>Testudines</taxon>
        <taxon>Cryptodira</taxon>
        <taxon>Durocryptodira</taxon>
        <taxon>Americhelydia</taxon>
        <taxon>Chelydroidea</taxon>
        <taxon>Chelydridae</taxon>
        <taxon>Chelydra</taxon>
    </lineage>
</organism>
<evidence type="ECO:0000256" key="1">
    <source>
        <dbReference type="ARBA" id="ARBA00010136"/>
    </source>
</evidence>
<dbReference type="GO" id="GO:0070006">
    <property type="term" value="F:metalloaminopeptidase activity"/>
    <property type="evidence" value="ECO:0007669"/>
    <property type="project" value="TreeGrafter"/>
</dbReference>
<evidence type="ECO:0000259" key="2">
    <source>
        <dbReference type="Pfam" id="PF11838"/>
    </source>
</evidence>
<comment type="similarity">
    <text evidence="1">Belongs to the peptidase M1 family.</text>
</comment>
<dbReference type="Ensembl" id="ENSCSRT00000017543.1">
    <property type="protein sequence ID" value="ENSCSRP00000016774.1"/>
    <property type="gene ID" value="ENSCSRG00000012872.1"/>
</dbReference>
<dbReference type="GO" id="GO:0008270">
    <property type="term" value="F:zinc ion binding"/>
    <property type="evidence" value="ECO:0007669"/>
    <property type="project" value="TreeGrafter"/>
</dbReference>
<dbReference type="PANTHER" id="PTHR11533">
    <property type="entry name" value="PROTEASE M1 ZINC METALLOPROTEASE"/>
    <property type="match status" value="1"/>
</dbReference>
<feature type="domain" description="ERAP1-like C-terminal" evidence="2">
    <location>
        <begin position="1"/>
        <end position="108"/>
    </location>
</feature>
<dbReference type="GO" id="GO:0005737">
    <property type="term" value="C:cytoplasm"/>
    <property type="evidence" value="ECO:0007669"/>
    <property type="project" value="TreeGrafter"/>
</dbReference>
<reference evidence="3" key="2">
    <citation type="submission" date="2025-09" db="UniProtKB">
        <authorList>
            <consortium name="Ensembl"/>
        </authorList>
    </citation>
    <scope>IDENTIFICATION</scope>
</reference>
<dbReference type="Proteomes" id="UP000694403">
    <property type="component" value="Unplaced"/>
</dbReference>
<proteinExistence type="inferred from homology"/>
<dbReference type="GO" id="GO:0043171">
    <property type="term" value="P:peptide catabolic process"/>
    <property type="evidence" value="ECO:0007669"/>
    <property type="project" value="TreeGrafter"/>
</dbReference>
<protein>
    <recommendedName>
        <fullName evidence="2">ERAP1-like C-terminal domain-containing protein</fullName>
    </recommendedName>
</protein>
<reference evidence="3" key="1">
    <citation type="submission" date="2025-08" db="UniProtKB">
        <authorList>
            <consortium name="Ensembl"/>
        </authorList>
    </citation>
    <scope>IDENTIFICATION</scope>
</reference>
<dbReference type="InterPro" id="IPR050344">
    <property type="entry name" value="Peptidase_M1_aminopeptidases"/>
</dbReference>